<sequence length="141" mass="14910">MPPAPILLAAATLAAAPAMLNGGAVEVTVENVRSDKGMVMVQLCDRQHFLGKCVLGAHAPARAGIVVVTFRNVPPGDYAAMAFHDVNANGALDRWLGIPKEDFGFSGMKGLPLRPPRFGDSVFTHGAPDQKLAVKLNNYFG</sequence>
<protein>
    <submittedName>
        <fullName evidence="2">DUF2141 domain-containing protein</fullName>
    </submittedName>
</protein>
<proteinExistence type="predicted"/>
<comment type="caution">
    <text evidence="2">The sequence shown here is derived from an EMBL/GenBank/DDBJ whole genome shotgun (WGS) entry which is preliminary data.</text>
</comment>
<keyword evidence="3" id="KW-1185">Reference proteome</keyword>
<reference evidence="2" key="1">
    <citation type="submission" date="2023-07" db="EMBL/GenBank/DDBJ databases">
        <authorList>
            <person name="Kim M."/>
        </authorList>
    </citation>
    <scope>NUCLEOTIDE SEQUENCE</scope>
    <source>
        <strain evidence="2">BIUV-7</strain>
    </source>
</reference>
<organism evidence="2 3">
    <name type="scientific">Sphingomonas natans</name>
    <dbReference type="NCBI Taxonomy" id="3063330"/>
    <lineage>
        <taxon>Bacteria</taxon>
        <taxon>Pseudomonadati</taxon>
        <taxon>Pseudomonadota</taxon>
        <taxon>Alphaproteobacteria</taxon>
        <taxon>Sphingomonadales</taxon>
        <taxon>Sphingomonadaceae</taxon>
        <taxon>Sphingomonas</taxon>
    </lineage>
</organism>
<feature type="signal peptide" evidence="1">
    <location>
        <begin position="1"/>
        <end position="20"/>
    </location>
</feature>
<evidence type="ECO:0000256" key="1">
    <source>
        <dbReference type="SAM" id="SignalP"/>
    </source>
</evidence>
<evidence type="ECO:0000313" key="2">
    <source>
        <dbReference type="EMBL" id="MDO6415159.1"/>
    </source>
</evidence>
<gene>
    <name evidence="2" type="ORF">Q4F19_12275</name>
</gene>
<dbReference type="Pfam" id="PF09912">
    <property type="entry name" value="DUF2141"/>
    <property type="match status" value="1"/>
</dbReference>
<dbReference type="EMBL" id="JAUOTP010000005">
    <property type="protein sequence ID" value="MDO6415159.1"/>
    <property type="molecule type" value="Genomic_DNA"/>
</dbReference>
<accession>A0ABT8Y9Z5</accession>
<feature type="chain" id="PRO_5045330051" evidence="1">
    <location>
        <begin position="21"/>
        <end position="141"/>
    </location>
</feature>
<dbReference type="Proteomes" id="UP001169764">
    <property type="component" value="Unassembled WGS sequence"/>
</dbReference>
<dbReference type="InterPro" id="IPR018673">
    <property type="entry name" value="DUF2141"/>
</dbReference>
<name>A0ABT8Y9Z5_9SPHN</name>
<evidence type="ECO:0000313" key="3">
    <source>
        <dbReference type="Proteomes" id="UP001169764"/>
    </source>
</evidence>
<dbReference type="RefSeq" id="WP_303542971.1">
    <property type="nucleotide sequence ID" value="NZ_JAUOTP010000005.1"/>
</dbReference>
<keyword evidence="1" id="KW-0732">Signal</keyword>